<dbReference type="InParanoid" id="W4K5P9"/>
<dbReference type="OrthoDB" id="1470350at2759"/>
<keyword evidence="4 9" id="KW-0349">Heme</keyword>
<evidence type="ECO:0000256" key="6">
    <source>
        <dbReference type="ARBA" id="ARBA00023002"/>
    </source>
</evidence>
<dbReference type="InterPro" id="IPR001128">
    <property type="entry name" value="Cyt_P450"/>
</dbReference>
<keyword evidence="5 9" id="KW-0479">Metal-binding</keyword>
<evidence type="ECO:0000256" key="3">
    <source>
        <dbReference type="ARBA" id="ARBA00010617"/>
    </source>
</evidence>
<keyword evidence="6" id="KW-0560">Oxidoreductase</keyword>
<feature type="binding site" description="axial binding residue" evidence="9">
    <location>
        <position position="504"/>
    </location>
    <ligand>
        <name>heme</name>
        <dbReference type="ChEBI" id="CHEBI:30413"/>
    </ligand>
    <ligandPart>
        <name>Fe</name>
        <dbReference type="ChEBI" id="CHEBI:18248"/>
    </ligandPart>
</feature>
<reference evidence="11 12" key="1">
    <citation type="journal article" date="2012" name="New Phytol.">
        <title>Insight into trade-off between wood decay and parasitism from the genome of a fungal forest pathogen.</title>
        <authorList>
            <person name="Olson A."/>
            <person name="Aerts A."/>
            <person name="Asiegbu F."/>
            <person name="Belbahri L."/>
            <person name="Bouzid O."/>
            <person name="Broberg A."/>
            <person name="Canback B."/>
            <person name="Coutinho P.M."/>
            <person name="Cullen D."/>
            <person name="Dalman K."/>
            <person name="Deflorio G."/>
            <person name="van Diepen L.T."/>
            <person name="Dunand C."/>
            <person name="Duplessis S."/>
            <person name="Durling M."/>
            <person name="Gonthier P."/>
            <person name="Grimwood J."/>
            <person name="Fossdal C.G."/>
            <person name="Hansson D."/>
            <person name="Henrissat B."/>
            <person name="Hietala A."/>
            <person name="Himmelstrand K."/>
            <person name="Hoffmeister D."/>
            <person name="Hogberg N."/>
            <person name="James T.Y."/>
            <person name="Karlsson M."/>
            <person name="Kohler A."/>
            <person name="Kues U."/>
            <person name="Lee Y.H."/>
            <person name="Lin Y.C."/>
            <person name="Lind M."/>
            <person name="Lindquist E."/>
            <person name="Lombard V."/>
            <person name="Lucas S."/>
            <person name="Lunden K."/>
            <person name="Morin E."/>
            <person name="Murat C."/>
            <person name="Park J."/>
            <person name="Raffaello T."/>
            <person name="Rouze P."/>
            <person name="Salamov A."/>
            <person name="Schmutz J."/>
            <person name="Solheim H."/>
            <person name="Stahlberg J."/>
            <person name="Velez H."/>
            <person name="de Vries R.P."/>
            <person name="Wiebenga A."/>
            <person name="Woodward S."/>
            <person name="Yakovlev I."/>
            <person name="Garbelotto M."/>
            <person name="Martin F."/>
            <person name="Grigoriev I.V."/>
            <person name="Stenlid J."/>
        </authorList>
    </citation>
    <scope>NUCLEOTIDE SEQUENCE [LARGE SCALE GENOMIC DNA]</scope>
    <source>
        <strain evidence="11 12">TC 32-1</strain>
    </source>
</reference>
<dbReference type="PRINTS" id="PR00465">
    <property type="entry name" value="EP450IV"/>
</dbReference>
<dbReference type="AlphaFoldDB" id="W4K5P9"/>
<keyword evidence="7 9" id="KW-0408">Iron</keyword>
<evidence type="ECO:0000256" key="7">
    <source>
        <dbReference type="ARBA" id="ARBA00023004"/>
    </source>
</evidence>
<dbReference type="GO" id="GO:0004497">
    <property type="term" value="F:monooxygenase activity"/>
    <property type="evidence" value="ECO:0007669"/>
    <property type="project" value="UniProtKB-KW"/>
</dbReference>
<dbReference type="PANTHER" id="PTHR24305">
    <property type="entry name" value="CYTOCHROME P450"/>
    <property type="match status" value="1"/>
</dbReference>
<dbReference type="GO" id="GO:0005506">
    <property type="term" value="F:iron ion binding"/>
    <property type="evidence" value="ECO:0007669"/>
    <property type="project" value="InterPro"/>
</dbReference>
<evidence type="ECO:0000256" key="9">
    <source>
        <dbReference type="PIRSR" id="PIRSR602403-1"/>
    </source>
</evidence>
<comment type="pathway">
    <text evidence="2">Secondary metabolite biosynthesis.</text>
</comment>
<feature type="chain" id="PRO_5012294235" evidence="10">
    <location>
        <begin position="16"/>
        <end position="572"/>
    </location>
</feature>
<dbReference type="RefSeq" id="XP_009547117.1">
    <property type="nucleotide sequence ID" value="XM_009548822.1"/>
</dbReference>
<dbReference type="KEGG" id="hir:HETIRDRAFT_115732"/>
<evidence type="ECO:0000256" key="8">
    <source>
        <dbReference type="ARBA" id="ARBA00023033"/>
    </source>
</evidence>
<evidence type="ECO:0000256" key="4">
    <source>
        <dbReference type="ARBA" id="ARBA00022617"/>
    </source>
</evidence>
<proteinExistence type="inferred from homology"/>
<dbReference type="Pfam" id="PF00067">
    <property type="entry name" value="p450"/>
    <property type="match status" value="2"/>
</dbReference>
<evidence type="ECO:0000313" key="11">
    <source>
        <dbReference type="EMBL" id="ETW80356.1"/>
    </source>
</evidence>
<evidence type="ECO:0000313" key="12">
    <source>
        <dbReference type="Proteomes" id="UP000030671"/>
    </source>
</evidence>
<comment type="similarity">
    <text evidence="3">Belongs to the cytochrome P450 family.</text>
</comment>
<dbReference type="GO" id="GO:0020037">
    <property type="term" value="F:heme binding"/>
    <property type="evidence" value="ECO:0007669"/>
    <property type="project" value="InterPro"/>
</dbReference>
<dbReference type="STRING" id="747525.W4K5P9"/>
<dbReference type="InterPro" id="IPR050121">
    <property type="entry name" value="Cytochrome_P450_monoxygenase"/>
</dbReference>
<evidence type="ECO:0000256" key="10">
    <source>
        <dbReference type="SAM" id="SignalP"/>
    </source>
</evidence>
<evidence type="ECO:0000256" key="5">
    <source>
        <dbReference type="ARBA" id="ARBA00022723"/>
    </source>
</evidence>
<dbReference type="GO" id="GO:0016705">
    <property type="term" value="F:oxidoreductase activity, acting on paired donors, with incorporation or reduction of molecular oxygen"/>
    <property type="evidence" value="ECO:0007669"/>
    <property type="project" value="InterPro"/>
</dbReference>
<dbReference type="Proteomes" id="UP000030671">
    <property type="component" value="Unassembled WGS sequence"/>
</dbReference>
<dbReference type="GeneID" id="20666499"/>
<feature type="signal peptide" evidence="10">
    <location>
        <begin position="1"/>
        <end position="15"/>
    </location>
</feature>
<protein>
    <submittedName>
        <fullName evidence="11">Cytochrome P450 monooxygenase 7</fullName>
    </submittedName>
</protein>
<keyword evidence="8 11" id="KW-0503">Monooxygenase</keyword>
<dbReference type="EMBL" id="KI925459">
    <property type="protein sequence ID" value="ETW80356.1"/>
    <property type="molecule type" value="Genomic_DNA"/>
</dbReference>
<evidence type="ECO:0000256" key="2">
    <source>
        <dbReference type="ARBA" id="ARBA00005179"/>
    </source>
</evidence>
<dbReference type="InterPro" id="IPR036396">
    <property type="entry name" value="Cyt_P450_sf"/>
</dbReference>
<accession>W4K5P9</accession>
<name>W4K5P9_HETIT</name>
<dbReference type="InterPro" id="IPR002403">
    <property type="entry name" value="Cyt_P450_E_grp-IV"/>
</dbReference>
<organism evidence="11 12">
    <name type="scientific">Heterobasidion irregulare (strain TC 32-1)</name>
    <dbReference type="NCBI Taxonomy" id="747525"/>
    <lineage>
        <taxon>Eukaryota</taxon>
        <taxon>Fungi</taxon>
        <taxon>Dikarya</taxon>
        <taxon>Basidiomycota</taxon>
        <taxon>Agaricomycotina</taxon>
        <taxon>Agaricomycetes</taxon>
        <taxon>Russulales</taxon>
        <taxon>Bondarzewiaceae</taxon>
        <taxon>Heterobasidion</taxon>
        <taxon>Heterobasidion annosum species complex</taxon>
    </lineage>
</organism>
<dbReference type="HOGENOM" id="CLU_001570_5_11_1"/>
<dbReference type="PANTHER" id="PTHR24305:SF166">
    <property type="entry name" value="CYTOCHROME P450 12A4, MITOCHONDRIAL-RELATED"/>
    <property type="match status" value="1"/>
</dbReference>
<dbReference type="PRINTS" id="PR00385">
    <property type="entry name" value="P450"/>
</dbReference>
<keyword evidence="12" id="KW-1185">Reference proteome</keyword>
<evidence type="ECO:0000256" key="1">
    <source>
        <dbReference type="ARBA" id="ARBA00001971"/>
    </source>
</evidence>
<gene>
    <name evidence="11" type="primary">cyp7</name>
    <name evidence="11" type="ORF">HETIRDRAFT_115732</name>
</gene>
<sequence length="572" mass="63492">MFIALFTALVASCAAWLLGKQIMHWRRQAPLYNIPGPPSVSLLTGNLGQAFDLHGWKFHANIVAQYGKVVRLNGLLRDSLLYISDTKALQSILSKDQHVFEPSPIFIEVNKLLFGEGLISTIGDHHRRQRKLLNPLFSTTHMRHMMPIFVRVAHQFREVLVEMAREGEGQVEIDFFAWMSRAALEIVGQAGLGHPFDSLNTEVEDEYGKSISNLSLTMGRPGMVIGAQLLPWLIKIDSPNFRRFLVKHLPWRSMEKLSEIVDIMDNTARRVLESKKAALDMGDEVVLQQVGEGKDILSTLLRANMSCSAEDRLPDSEIVAQISVMIVGAVESTSSALSRILLLLAEHQDIQRKLRLELTTAISTGDLDFDALHTLPYLDAVIKETLRLYPPGPYVGRMQVMSLEGDATEVTSIPCSSRSDYTVPLGTPIIGIDGQKLSEIFIPNNTDIVVSIVGVNQDPDIWGLDAAEWQPERWLSPLSPNVAEARIPGVYANIMTFVGGIHACIGFKFAEQEISSQHLAEVFLSILLPSFHVSLSNERISWTMKAFSAPIVEGESQPTMPLVLSLLSNDDV</sequence>
<dbReference type="SUPFAM" id="SSF48264">
    <property type="entry name" value="Cytochrome P450"/>
    <property type="match status" value="1"/>
</dbReference>
<dbReference type="eggNOG" id="KOG0157">
    <property type="taxonomic scope" value="Eukaryota"/>
</dbReference>
<keyword evidence="10" id="KW-0732">Signal</keyword>
<dbReference type="Gene3D" id="1.10.630.10">
    <property type="entry name" value="Cytochrome P450"/>
    <property type="match status" value="1"/>
</dbReference>
<comment type="cofactor">
    <cofactor evidence="1 9">
        <name>heme</name>
        <dbReference type="ChEBI" id="CHEBI:30413"/>
    </cofactor>
</comment>